<dbReference type="EMBL" id="LAZR01007766">
    <property type="protein sequence ID" value="KKM83082.1"/>
    <property type="molecule type" value="Genomic_DNA"/>
</dbReference>
<dbReference type="InterPro" id="IPR023214">
    <property type="entry name" value="HAD_sf"/>
</dbReference>
<dbReference type="SUPFAM" id="SSF56784">
    <property type="entry name" value="HAD-like"/>
    <property type="match status" value="1"/>
</dbReference>
<protein>
    <recommendedName>
        <fullName evidence="2">Haloacid dehalogenase-like hydrolase</fullName>
    </recommendedName>
</protein>
<comment type="caution">
    <text evidence="1">The sequence shown here is derived from an EMBL/GenBank/DDBJ whole genome shotgun (WGS) entry which is preliminary data.</text>
</comment>
<proteinExistence type="predicted"/>
<evidence type="ECO:0008006" key="2">
    <source>
        <dbReference type="Google" id="ProtNLM"/>
    </source>
</evidence>
<dbReference type="Gene3D" id="3.40.50.1000">
    <property type="entry name" value="HAD superfamily/HAD-like"/>
    <property type="match status" value="1"/>
</dbReference>
<dbReference type="InterPro" id="IPR036412">
    <property type="entry name" value="HAD-like_sf"/>
</dbReference>
<evidence type="ECO:0000313" key="1">
    <source>
        <dbReference type="EMBL" id="KKM83082.1"/>
    </source>
</evidence>
<dbReference type="InterPro" id="IPR041492">
    <property type="entry name" value="HAD_2"/>
</dbReference>
<organism evidence="1">
    <name type="scientific">marine sediment metagenome</name>
    <dbReference type="NCBI Taxonomy" id="412755"/>
    <lineage>
        <taxon>unclassified sequences</taxon>
        <taxon>metagenomes</taxon>
        <taxon>ecological metagenomes</taxon>
    </lineage>
</organism>
<gene>
    <name evidence="1" type="ORF">LCGC14_1312990</name>
</gene>
<accession>A0A0F9NP57</accession>
<dbReference type="AlphaFoldDB" id="A0A0F9NP57"/>
<reference evidence="1" key="1">
    <citation type="journal article" date="2015" name="Nature">
        <title>Complex archaea that bridge the gap between prokaryotes and eukaryotes.</title>
        <authorList>
            <person name="Spang A."/>
            <person name="Saw J.H."/>
            <person name="Jorgensen S.L."/>
            <person name="Zaremba-Niedzwiedzka K."/>
            <person name="Martijn J."/>
            <person name="Lind A.E."/>
            <person name="van Eijk R."/>
            <person name="Schleper C."/>
            <person name="Guy L."/>
            <person name="Ettema T.J."/>
        </authorList>
    </citation>
    <scope>NUCLEOTIDE SEQUENCE</scope>
</reference>
<dbReference type="Pfam" id="PF13419">
    <property type="entry name" value="HAD_2"/>
    <property type="match status" value="1"/>
</dbReference>
<name>A0A0F9NP57_9ZZZZ</name>
<sequence>MVDHIEQLKALEKAKDFFIGIDSDGCAFDSMEIKHKECFIPNIINSWDLQAVSRFVRDAAEFVNLYSQWRGINRFPALTMVFDLLADWSDPLERGYRPPEVDPLRAWIEQESRLGNPALEAKVAETGDPVLTQALSWSQAVNDTVAKIVRGVPPFPHVRECLEKLKDVADIMVVSATPNEALEREWQEHDIAGYTRMICGQEMGKKAEHIQYGAAGKYDAANILMVGDAPGDMKAAKANDALFYPINPGDEAASWMRFRDEAIDKFLTGQYAGAYEQAVIDEFMAYLPDTPPWKK</sequence>